<evidence type="ECO:0000259" key="4">
    <source>
        <dbReference type="PROSITE" id="PS01124"/>
    </source>
</evidence>
<dbReference type="PANTHER" id="PTHR47894">
    <property type="entry name" value="HTH-TYPE TRANSCRIPTIONAL REGULATOR GADX"/>
    <property type="match status" value="1"/>
</dbReference>
<dbReference type="GO" id="GO:0005829">
    <property type="term" value="C:cytosol"/>
    <property type="evidence" value="ECO:0007669"/>
    <property type="project" value="TreeGrafter"/>
</dbReference>
<protein>
    <submittedName>
        <fullName evidence="5">AraC family transcriptional regulator</fullName>
    </submittedName>
</protein>
<evidence type="ECO:0000313" key="6">
    <source>
        <dbReference type="Proteomes" id="UP000192284"/>
    </source>
</evidence>
<keyword evidence="2" id="KW-0238">DNA-binding</keyword>
<keyword evidence="6" id="KW-1185">Reference proteome</keyword>
<dbReference type="Proteomes" id="UP000192284">
    <property type="component" value="Unassembled WGS sequence"/>
</dbReference>
<evidence type="ECO:0000256" key="2">
    <source>
        <dbReference type="ARBA" id="ARBA00023125"/>
    </source>
</evidence>
<dbReference type="OrthoDB" id="5241536at2"/>
<dbReference type="GO" id="GO:0000976">
    <property type="term" value="F:transcription cis-regulatory region binding"/>
    <property type="evidence" value="ECO:0007669"/>
    <property type="project" value="TreeGrafter"/>
</dbReference>
<proteinExistence type="predicted"/>
<reference evidence="5 6" key="1">
    <citation type="submission" date="2017-02" db="EMBL/GenBank/DDBJ databases">
        <title>The new phylogeny of genus Mycobacterium.</title>
        <authorList>
            <person name="Tortoli E."/>
            <person name="Trovato A."/>
            <person name="Cirillo D.M."/>
        </authorList>
    </citation>
    <scope>NUCLEOTIDE SEQUENCE [LARGE SCALE GENOMIC DNA]</scope>
    <source>
        <strain evidence="5 6">DSM 45057</strain>
    </source>
</reference>
<dbReference type="InterPro" id="IPR009057">
    <property type="entry name" value="Homeodomain-like_sf"/>
</dbReference>
<evidence type="ECO:0000256" key="1">
    <source>
        <dbReference type="ARBA" id="ARBA00023015"/>
    </source>
</evidence>
<feature type="domain" description="HTH araC/xylS-type" evidence="4">
    <location>
        <begin position="231"/>
        <end position="329"/>
    </location>
</feature>
<evidence type="ECO:0000313" key="5">
    <source>
        <dbReference type="EMBL" id="ORA10881.1"/>
    </source>
</evidence>
<keyword evidence="3" id="KW-0804">Transcription</keyword>
<dbReference type="Pfam" id="PF12625">
    <property type="entry name" value="Arabinose_bd"/>
    <property type="match status" value="1"/>
</dbReference>
<name>A0A1W9ZBD0_MYCAN</name>
<dbReference type="InterPro" id="IPR032687">
    <property type="entry name" value="AraC-type_N"/>
</dbReference>
<dbReference type="GO" id="GO:0003700">
    <property type="term" value="F:DNA-binding transcription factor activity"/>
    <property type="evidence" value="ECO:0007669"/>
    <property type="project" value="InterPro"/>
</dbReference>
<keyword evidence="1" id="KW-0805">Transcription regulation</keyword>
<dbReference type="EMBL" id="MVHE01000087">
    <property type="protein sequence ID" value="ORA10881.1"/>
    <property type="molecule type" value="Genomic_DNA"/>
</dbReference>
<dbReference type="RefSeq" id="WP_083116153.1">
    <property type="nucleotide sequence ID" value="NZ_JACKTS010000036.1"/>
</dbReference>
<gene>
    <name evidence="5" type="ORF">BST12_26350</name>
</gene>
<dbReference type="SUPFAM" id="SSF46689">
    <property type="entry name" value="Homeodomain-like"/>
    <property type="match status" value="1"/>
</dbReference>
<dbReference type="SMART" id="SM00342">
    <property type="entry name" value="HTH_ARAC"/>
    <property type="match status" value="1"/>
</dbReference>
<evidence type="ECO:0000256" key="3">
    <source>
        <dbReference type="ARBA" id="ARBA00023163"/>
    </source>
</evidence>
<dbReference type="PROSITE" id="PS01124">
    <property type="entry name" value="HTH_ARAC_FAMILY_2"/>
    <property type="match status" value="1"/>
</dbReference>
<dbReference type="AlphaFoldDB" id="A0A1W9ZBD0"/>
<organism evidence="5 6">
    <name type="scientific">Mycobacterium angelicum</name>
    <dbReference type="NCBI Taxonomy" id="470074"/>
    <lineage>
        <taxon>Bacteria</taxon>
        <taxon>Bacillati</taxon>
        <taxon>Actinomycetota</taxon>
        <taxon>Actinomycetes</taxon>
        <taxon>Mycobacteriales</taxon>
        <taxon>Mycobacteriaceae</taxon>
        <taxon>Mycobacterium</taxon>
    </lineage>
</organism>
<dbReference type="PANTHER" id="PTHR47894:SF4">
    <property type="entry name" value="HTH-TYPE TRANSCRIPTIONAL REGULATOR GADX"/>
    <property type="match status" value="1"/>
</dbReference>
<dbReference type="Gene3D" id="1.10.10.60">
    <property type="entry name" value="Homeodomain-like"/>
    <property type="match status" value="1"/>
</dbReference>
<sequence length="337" mass="36504">MSVVRGTSLSGYPRLVAELGGDPVELLSAAGIRPEDVGDHEAFLPYRSLIVAIETAATATATPDFGRRLALRQGIEILGPVGVAARTAATVGDGFAIIENFIAAYSPAISGRITPGAHAGQSFYVFEVLIERPPPHPQTIELSLGVSLRVMRFLLGAQYAPLSVHLPHEPLTATADYLAYFACRPCFNQPAAGFAFRTADLARPLDQDALAHQAVVQYLTGITTHQPGMTQSVRTMVRQLLPTGTASLELVAAQFDLHPRALHRRLSAEKTTFGKLIDDVRRETAEHYLRDTDISLSHLTRELGYAEQSVLSRSCRRWFGTGPSSYRNAVRSVSSGN</sequence>
<dbReference type="InterPro" id="IPR018060">
    <property type="entry name" value="HTH_AraC"/>
</dbReference>
<accession>A0A1W9ZBD0</accession>
<comment type="caution">
    <text evidence="5">The sequence shown here is derived from an EMBL/GenBank/DDBJ whole genome shotgun (WGS) entry which is preliminary data.</text>
</comment>
<dbReference type="Pfam" id="PF12833">
    <property type="entry name" value="HTH_18"/>
    <property type="match status" value="1"/>
</dbReference>